<dbReference type="NCBIfam" id="TIGR01926">
    <property type="entry name" value="peroxid_rel"/>
    <property type="match status" value="1"/>
</dbReference>
<accession>A0A2W4Y5P7</accession>
<dbReference type="InterPro" id="IPR010195">
    <property type="entry name" value="Uncharacterised_peroxidase-rel"/>
</dbReference>
<dbReference type="SUPFAM" id="SSF69118">
    <property type="entry name" value="AhpD-like"/>
    <property type="match status" value="1"/>
</dbReference>
<reference evidence="2 3" key="2">
    <citation type="submission" date="2018-06" db="EMBL/GenBank/DDBJ databases">
        <title>Metagenomic assembly of (sub)arctic Cyanobacteria and their associated microbiome from non-axenic cultures.</title>
        <authorList>
            <person name="Baurain D."/>
        </authorList>
    </citation>
    <scope>NUCLEOTIDE SEQUENCE [LARGE SCALE GENOMIC DNA]</scope>
    <source>
        <strain evidence="2">ULC066bin1</strain>
    </source>
</reference>
<protein>
    <submittedName>
        <fullName evidence="2">Carboxymuconolactone decarboxylase</fullName>
    </submittedName>
</protein>
<dbReference type="GO" id="GO:0051920">
    <property type="term" value="F:peroxiredoxin activity"/>
    <property type="evidence" value="ECO:0007669"/>
    <property type="project" value="InterPro"/>
</dbReference>
<comment type="caution">
    <text evidence="2">The sequence shown here is derived from an EMBL/GenBank/DDBJ whole genome shotgun (WGS) entry which is preliminary data.</text>
</comment>
<feature type="domain" description="Carboxymuconolactone decarboxylase-like" evidence="1">
    <location>
        <begin position="50"/>
        <end position="104"/>
    </location>
</feature>
<evidence type="ECO:0000313" key="3">
    <source>
        <dbReference type="Proteomes" id="UP000249467"/>
    </source>
</evidence>
<proteinExistence type="predicted"/>
<dbReference type="Pfam" id="PF02627">
    <property type="entry name" value="CMD"/>
    <property type="match status" value="1"/>
</dbReference>
<name>A0A2W4Y5P7_9CYAN</name>
<gene>
    <name evidence="2" type="ORF">DCF19_06950</name>
</gene>
<dbReference type="Gene3D" id="1.20.1290.10">
    <property type="entry name" value="AhpD-like"/>
    <property type="match status" value="1"/>
</dbReference>
<organism evidence="2 3">
    <name type="scientific">Pseudanabaena frigida</name>
    <dbReference type="NCBI Taxonomy" id="945775"/>
    <lineage>
        <taxon>Bacteria</taxon>
        <taxon>Bacillati</taxon>
        <taxon>Cyanobacteriota</taxon>
        <taxon>Cyanophyceae</taxon>
        <taxon>Pseudanabaenales</taxon>
        <taxon>Pseudanabaenaceae</taxon>
        <taxon>Pseudanabaena</taxon>
    </lineage>
</organism>
<evidence type="ECO:0000313" key="2">
    <source>
        <dbReference type="EMBL" id="PZO42325.1"/>
    </source>
</evidence>
<dbReference type="EMBL" id="QBML01000007">
    <property type="protein sequence ID" value="PZO42325.1"/>
    <property type="molecule type" value="Genomic_DNA"/>
</dbReference>
<dbReference type="PANTHER" id="PTHR35446:SF2">
    <property type="entry name" value="CARBOXYMUCONOLACTONE DECARBOXYLASE-LIKE DOMAIN-CONTAINING PROTEIN"/>
    <property type="match status" value="1"/>
</dbReference>
<dbReference type="Proteomes" id="UP000249467">
    <property type="component" value="Unassembled WGS sequence"/>
</dbReference>
<dbReference type="AlphaFoldDB" id="A0A2W4Y5P7"/>
<sequence length="180" mass="19827">MTHFPIVEYDQATDPKVIEVYDQILSELGFGIVPNIFKSMAINPNILEANWKKFRSTILQGDVPRTLKEMVGVAISQANNSVYALNVHLHGLSALGMSEEILSTLVSNFDACPLPERDKAVIKFGLLAGTNPLEINESHYQNLQSFGLDDAEIFEIVAAADLFSSVNRYTDAIALEIDAL</sequence>
<evidence type="ECO:0000259" key="1">
    <source>
        <dbReference type="Pfam" id="PF02627"/>
    </source>
</evidence>
<reference evidence="2 3" key="1">
    <citation type="submission" date="2018-04" db="EMBL/GenBank/DDBJ databases">
        <authorList>
            <person name="Go L.Y."/>
            <person name="Mitchell J.A."/>
        </authorList>
    </citation>
    <scope>NUCLEOTIDE SEQUENCE [LARGE SCALE GENOMIC DNA]</scope>
    <source>
        <strain evidence="2">ULC066bin1</strain>
    </source>
</reference>
<dbReference type="InterPro" id="IPR003779">
    <property type="entry name" value="CMD-like"/>
</dbReference>
<dbReference type="InterPro" id="IPR029032">
    <property type="entry name" value="AhpD-like"/>
</dbReference>
<dbReference type="PANTHER" id="PTHR35446">
    <property type="entry name" value="SI:CH211-175M2.5"/>
    <property type="match status" value="1"/>
</dbReference>